<evidence type="ECO:0000313" key="8">
    <source>
        <dbReference type="EMBL" id="KAH0618707.1"/>
    </source>
</evidence>
<protein>
    <recommendedName>
        <fullName evidence="5">Putative hydroxypyruvate isomerase</fullName>
        <ecNumber evidence="4">5.3.1.22</ecNumber>
    </recommendedName>
</protein>
<evidence type="ECO:0000256" key="3">
    <source>
        <dbReference type="ARBA" id="ARBA00005962"/>
    </source>
</evidence>
<gene>
    <name evidence="8" type="ORF">JD844_018142</name>
</gene>
<keyword evidence="9" id="KW-1185">Reference proteome</keyword>
<comment type="function">
    <text evidence="2">Catalyzes the reversible isomerization between hydroxypyruvate and 2-hydroxy-3-oxopropanoate (also termed tartronate semialdehyde).</text>
</comment>
<feature type="domain" description="Xylose isomerase-like TIM barrel" evidence="7">
    <location>
        <begin position="100"/>
        <end position="183"/>
    </location>
</feature>
<dbReference type="PANTHER" id="PTHR43489:SF6">
    <property type="entry name" value="HYDROXYPYRUVATE ISOMERASE-RELATED"/>
    <property type="match status" value="1"/>
</dbReference>
<dbReference type="PIRSF" id="PIRSF006241">
    <property type="entry name" value="HyI"/>
    <property type="match status" value="1"/>
</dbReference>
<dbReference type="EC" id="5.3.1.22" evidence="4"/>
<evidence type="ECO:0000256" key="5">
    <source>
        <dbReference type="ARBA" id="ARBA00017985"/>
    </source>
</evidence>
<dbReference type="InterPro" id="IPR050417">
    <property type="entry name" value="Sugar_Epim/Isomerase"/>
</dbReference>
<evidence type="ECO:0000256" key="4">
    <source>
        <dbReference type="ARBA" id="ARBA00012570"/>
    </source>
</evidence>
<dbReference type="InterPro" id="IPR013022">
    <property type="entry name" value="Xyl_isomerase-like_TIM-brl"/>
</dbReference>
<dbReference type="Proteomes" id="UP000826234">
    <property type="component" value="Unassembled WGS sequence"/>
</dbReference>
<evidence type="ECO:0000313" key="9">
    <source>
        <dbReference type="Proteomes" id="UP000826234"/>
    </source>
</evidence>
<comment type="similarity">
    <text evidence="3">Belongs to the hyi family.</text>
</comment>
<evidence type="ECO:0000256" key="6">
    <source>
        <dbReference type="ARBA" id="ARBA00023235"/>
    </source>
</evidence>
<dbReference type="Gene3D" id="3.20.20.150">
    <property type="entry name" value="Divalent-metal-dependent TIM barrel enzymes"/>
    <property type="match status" value="2"/>
</dbReference>
<name>A0ABQ7SN19_PHRPL</name>
<dbReference type="Pfam" id="PF01261">
    <property type="entry name" value="AP_endonuc_2"/>
    <property type="match status" value="1"/>
</dbReference>
<evidence type="ECO:0000256" key="2">
    <source>
        <dbReference type="ARBA" id="ARBA00002968"/>
    </source>
</evidence>
<dbReference type="InterPro" id="IPR026040">
    <property type="entry name" value="HyI-like"/>
</dbReference>
<dbReference type="SUPFAM" id="SSF51658">
    <property type="entry name" value="Xylose isomerase-like"/>
    <property type="match status" value="1"/>
</dbReference>
<proteinExistence type="inferred from homology"/>
<comment type="catalytic activity">
    <reaction evidence="1">
        <text>3-hydroxypyruvate = 2-hydroxy-3-oxopropanoate</text>
        <dbReference type="Rhea" id="RHEA:11952"/>
        <dbReference type="ChEBI" id="CHEBI:17180"/>
        <dbReference type="ChEBI" id="CHEBI:57978"/>
        <dbReference type="EC" id="5.3.1.22"/>
    </reaction>
</comment>
<keyword evidence="6" id="KW-0413">Isomerase</keyword>
<dbReference type="InterPro" id="IPR036237">
    <property type="entry name" value="Xyl_isomerase-like_sf"/>
</dbReference>
<accession>A0ABQ7SN19</accession>
<sequence>MEAAGRAGFRAAEVAFPYGQGAPRELRAAAERAALELVLINTPPVTTPNGHEQLPYACRIHIMAGRIPKGAEREAVSAEMEATFIENLRYATDILAQVSVAILKKVGNPNLKLQLDIFHCQIMDGNLTQNLETYFPVIGHIQIAQVPGRHEPDSPGELNYPYLFQLLESMDYSGYIGCEYKPKGKFFLRSSKMGGRVFQCEAAGDTLKGLGWARSYWESHGLLHGGS</sequence>
<dbReference type="EMBL" id="JAIPUX010005289">
    <property type="protein sequence ID" value="KAH0618707.1"/>
    <property type="molecule type" value="Genomic_DNA"/>
</dbReference>
<evidence type="ECO:0000256" key="1">
    <source>
        <dbReference type="ARBA" id="ARBA00000476"/>
    </source>
</evidence>
<evidence type="ECO:0000259" key="7">
    <source>
        <dbReference type="Pfam" id="PF01261"/>
    </source>
</evidence>
<comment type="caution">
    <text evidence="8">The sequence shown here is derived from an EMBL/GenBank/DDBJ whole genome shotgun (WGS) entry which is preliminary data.</text>
</comment>
<dbReference type="PANTHER" id="PTHR43489">
    <property type="entry name" value="ISOMERASE"/>
    <property type="match status" value="1"/>
</dbReference>
<organism evidence="8 9">
    <name type="scientific">Phrynosoma platyrhinos</name>
    <name type="common">Desert horned lizard</name>
    <dbReference type="NCBI Taxonomy" id="52577"/>
    <lineage>
        <taxon>Eukaryota</taxon>
        <taxon>Metazoa</taxon>
        <taxon>Chordata</taxon>
        <taxon>Craniata</taxon>
        <taxon>Vertebrata</taxon>
        <taxon>Euteleostomi</taxon>
        <taxon>Lepidosauria</taxon>
        <taxon>Squamata</taxon>
        <taxon>Bifurcata</taxon>
        <taxon>Unidentata</taxon>
        <taxon>Episquamata</taxon>
        <taxon>Toxicofera</taxon>
        <taxon>Iguania</taxon>
        <taxon>Phrynosomatidae</taxon>
        <taxon>Phrynosomatinae</taxon>
        <taxon>Phrynosoma</taxon>
    </lineage>
</organism>
<reference evidence="8 9" key="1">
    <citation type="journal article" date="2022" name="Gigascience">
        <title>A chromosome-level genome assembly and annotation of the desert horned lizard, Phrynosoma platyrhinos, provides insight into chromosomal rearrangements among reptiles.</title>
        <authorList>
            <person name="Koochekian N."/>
            <person name="Ascanio A."/>
            <person name="Farleigh K."/>
            <person name="Card D.C."/>
            <person name="Schield D.R."/>
            <person name="Castoe T.A."/>
            <person name="Jezkova T."/>
        </authorList>
    </citation>
    <scope>NUCLEOTIDE SEQUENCE [LARGE SCALE GENOMIC DNA]</scope>
    <source>
        <strain evidence="8">NK-2021</strain>
    </source>
</reference>